<dbReference type="PROSITE" id="PS50935">
    <property type="entry name" value="SSB"/>
    <property type="match status" value="1"/>
</dbReference>
<proteinExistence type="predicted"/>
<evidence type="ECO:0000313" key="5">
    <source>
        <dbReference type="Proteomes" id="UP000250006"/>
    </source>
</evidence>
<evidence type="ECO:0000256" key="2">
    <source>
        <dbReference type="PROSITE-ProRule" id="PRU00252"/>
    </source>
</evidence>
<organism evidence="4 5">
    <name type="scientific">Actinomyces bovis</name>
    <dbReference type="NCBI Taxonomy" id="1658"/>
    <lineage>
        <taxon>Bacteria</taxon>
        <taxon>Bacillati</taxon>
        <taxon>Actinomycetota</taxon>
        <taxon>Actinomycetes</taxon>
        <taxon>Actinomycetales</taxon>
        <taxon>Actinomycetaceae</taxon>
        <taxon>Actinomyces</taxon>
    </lineage>
</organism>
<evidence type="ECO:0000256" key="3">
    <source>
        <dbReference type="SAM" id="MobiDB-lite"/>
    </source>
</evidence>
<evidence type="ECO:0000256" key="1">
    <source>
        <dbReference type="ARBA" id="ARBA00023125"/>
    </source>
</evidence>
<gene>
    <name evidence="4" type="primary">ssb_3</name>
    <name evidence="4" type="ORF">NCTC11535_01497</name>
</gene>
<protein>
    <submittedName>
        <fullName evidence="4">Helix-destabilizing protein</fullName>
    </submittedName>
</protein>
<dbReference type="Pfam" id="PF00436">
    <property type="entry name" value="SSB"/>
    <property type="match status" value="1"/>
</dbReference>
<dbReference type="EMBL" id="UAPQ01000008">
    <property type="protein sequence ID" value="SPT53813.1"/>
    <property type="molecule type" value="Genomic_DNA"/>
</dbReference>
<dbReference type="Proteomes" id="UP000250006">
    <property type="component" value="Unassembled WGS sequence"/>
</dbReference>
<feature type="compositionally biased region" description="Polar residues" evidence="3">
    <location>
        <begin position="129"/>
        <end position="146"/>
    </location>
</feature>
<accession>A0ABY1VPT7</accession>
<dbReference type="SUPFAM" id="SSF50249">
    <property type="entry name" value="Nucleic acid-binding proteins"/>
    <property type="match status" value="1"/>
</dbReference>
<feature type="compositionally biased region" description="Acidic residues" evidence="3">
    <location>
        <begin position="199"/>
        <end position="208"/>
    </location>
</feature>
<dbReference type="Gene3D" id="2.40.50.140">
    <property type="entry name" value="Nucleic acid-binding proteins"/>
    <property type="match status" value="1"/>
</dbReference>
<name>A0ABY1VPT7_9ACTO</name>
<dbReference type="RefSeq" id="WP_111836749.1">
    <property type="nucleotide sequence ID" value="NZ_UAPQ01000008.1"/>
</dbReference>
<feature type="region of interest" description="Disordered" evidence="3">
    <location>
        <begin position="183"/>
        <end position="208"/>
    </location>
</feature>
<keyword evidence="1 2" id="KW-0238">DNA-binding</keyword>
<dbReference type="CDD" id="cd04496">
    <property type="entry name" value="SSB_OBF"/>
    <property type="match status" value="1"/>
</dbReference>
<feature type="region of interest" description="Disordered" evidence="3">
    <location>
        <begin position="117"/>
        <end position="169"/>
    </location>
</feature>
<evidence type="ECO:0000313" key="4">
    <source>
        <dbReference type="EMBL" id="SPT53813.1"/>
    </source>
</evidence>
<dbReference type="InterPro" id="IPR000424">
    <property type="entry name" value="Primosome_PriB/ssb"/>
</dbReference>
<comment type="caution">
    <text evidence="4">The sequence shown here is derived from an EMBL/GenBank/DDBJ whole genome shotgun (WGS) entry which is preliminary data.</text>
</comment>
<dbReference type="InterPro" id="IPR012340">
    <property type="entry name" value="NA-bd_OB-fold"/>
</dbReference>
<reference evidence="4 5" key="1">
    <citation type="submission" date="2018-06" db="EMBL/GenBank/DDBJ databases">
        <authorList>
            <consortium name="Pathogen Informatics"/>
            <person name="Doyle S."/>
        </authorList>
    </citation>
    <scope>NUCLEOTIDE SEQUENCE [LARGE SCALE GENOMIC DNA]</scope>
    <source>
        <strain evidence="4 5">NCTC11535</strain>
    </source>
</reference>
<sequence>MSRQIDLTLQGIVGTSPVLSRTTGNPFCRFRVAVTPSHREGATWIDEPTIWFTAKAWGALAENLSFSLAKGDPVLMTGRFSQETWNGDRGAGFSNVINLSSAGHDLSRGESRFGRLVRSSRTEPGEGETTAQGHEQATSEQLTDTGQPADRERAEAQLQTEPGEPVSVPLVGECLESVNRLDADSQVSSELPDSSWELPVDELEGALA</sequence>
<keyword evidence="5" id="KW-1185">Reference proteome</keyword>